<comment type="similarity">
    <text evidence="1">Belongs to the bleomycin resistance protein family.</text>
</comment>
<dbReference type="PROSITE" id="PS51819">
    <property type="entry name" value="VOC"/>
    <property type="match status" value="1"/>
</dbReference>
<gene>
    <name evidence="5" type="ORF">BK123_07905</name>
</gene>
<dbReference type="EMBL" id="MRTF01000002">
    <property type="protein sequence ID" value="OME95007.1"/>
    <property type="molecule type" value="Genomic_DNA"/>
</dbReference>
<dbReference type="Pfam" id="PF19581">
    <property type="entry name" value="Glyoxalase_7"/>
    <property type="match status" value="1"/>
</dbReference>
<proteinExistence type="inferred from homology"/>
<protein>
    <recommendedName>
        <fullName evidence="2">Bleomycin resistance protein</fullName>
    </recommendedName>
</protein>
<dbReference type="InterPro" id="IPR000335">
    <property type="entry name" value="Bleomycin-R"/>
</dbReference>
<dbReference type="STRING" id="1401.BK123_07905"/>
<dbReference type="SUPFAM" id="SSF54593">
    <property type="entry name" value="Glyoxalase/Bleomycin resistance protein/Dihydroxybiphenyl dioxygenase"/>
    <property type="match status" value="1"/>
</dbReference>
<organism evidence="5 6">
    <name type="scientific">Paenibacillus lautus</name>
    <name type="common">Bacillus lautus</name>
    <dbReference type="NCBI Taxonomy" id="1401"/>
    <lineage>
        <taxon>Bacteria</taxon>
        <taxon>Bacillati</taxon>
        <taxon>Bacillota</taxon>
        <taxon>Bacilli</taxon>
        <taxon>Bacillales</taxon>
        <taxon>Paenibacillaceae</taxon>
        <taxon>Paenibacillus</taxon>
    </lineage>
</organism>
<keyword evidence="3" id="KW-0046">Antibiotic resistance</keyword>
<evidence type="ECO:0000256" key="3">
    <source>
        <dbReference type="ARBA" id="ARBA00023251"/>
    </source>
</evidence>
<name>A0A1R1B614_PAELA</name>
<dbReference type="OrthoDB" id="9803104at2"/>
<reference evidence="5 6" key="1">
    <citation type="submission" date="2016-11" db="EMBL/GenBank/DDBJ databases">
        <title>Paenibacillus species isolates.</title>
        <authorList>
            <person name="Beno S.M."/>
        </authorList>
    </citation>
    <scope>NUCLEOTIDE SEQUENCE [LARGE SCALE GENOMIC DNA]</scope>
    <source>
        <strain evidence="5 6">FSL F4-0100</strain>
    </source>
</reference>
<dbReference type="Gene3D" id="3.10.180.10">
    <property type="entry name" value="2,3-Dihydroxybiphenyl 1,2-Dioxygenase, domain 1"/>
    <property type="match status" value="1"/>
</dbReference>
<evidence type="ECO:0000256" key="1">
    <source>
        <dbReference type="ARBA" id="ARBA00011051"/>
    </source>
</evidence>
<dbReference type="InterPro" id="IPR029068">
    <property type="entry name" value="Glyas_Bleomycin-R_OHBP_Dase"/>
</dbReference>
<evidence type="ECO:0000256" key="2">
    <source>
        <dbReference type="ARBA" id="ARBA00021572"/>
    </source>
</evidence>
<dbReference type="AlphaFoldDB" id="A0A1R1B614"/>
<dbReference type="CDD" id="cd08349">
    <property type="entry name" value="BLMA_like"/>
    <property type="match status" value="1"/>
</dbReference>
<dbReference type="InterPro" id="IPR037523">
    <property type="entry name" value="VOC_core"/>
</dbReference>
<accession>A0A1R1B614</accession>
<dbReference type="GO" id="GO:0046677">
    <property type="term" value="P:response to antibiotic"/>
    <property type="evidence" value="ECO:0007669"/>
    <property type="project" value="UniProtKB-KW"/>
</dbReference>
<evidence type="ECO:0000313" key="5">
    <source>
        <dbReference type="EMBL" id="OME95007.1"/>
    </source>
</evidence>
<evidence type="ECO:0000313" key="6">
    <source>
        <dbReference type="Proteomes" id="UP000187074"/>
    </source>
</evidence>
<sequence>MSKIIPLFRVFDETKAREFYIQYLGFTLDWEHRFDDSAPLYMQITKDLLTIHLTEHYGDCSPGAAIRVEMAGIEGFHEQLLSQNYPYSRPGIETAPWNSKELCVVDPFGNRITFYEELESK</sequence>
<dbReference type="Proteomes" id="UP000187074">
    <property type="component" value="Unassembled WGS sequence"/>
</dbReference>
<comment type="caution">
    <text evidence="5">The sequence shown here is derived from an EMBL/GenBank/DDBJ whole genome shotgun (WGS) entry which is preliminary data.</text>
</comment>
<feature type="domain" description="VOC" evidence="4">
    <location>
        <begin position="1"/>
        <end position="117"/>
    </location>
</feature>
<dbReference type="RefSeq" id="WP_076321826.1">
    <property type="nucleotide sequence ID" value="NZ_JBCMZZ010000009.1"/>
</dbReference>
<evidence type="ECO:0000259" key="4">
    <source>
        <dbReference type="PROSITE" id="PS51819"/>
    </source>
</evidence>